<comment type="caution">
    <text evidence="8">The sequence shown here is derived from an EMBL/GenBank/DDBJ whole genome shotgun (WGS) entry which is preliminary data.</text>
</comment>
<dbReference type="Proteomes" id="UP001595847">
    <property type="component" value="Unassembled WGS sequence"/>
</dbReference>
<proteinExistence type="predicted"/>
<dbReference type="InterPro" id="IPR002104">
    <property type="entry name" value="Integrase_catalytic"/>
</dbReference>
<dbReference type="InterPro" id="IPR004107">
    <property type="entry name" value="Integrase_SAM-like_N"/>
</dbReference>
<dbReference type="InterPro" id="IPR044068">
    <property type="entry name" value="CB"/>
</dbReference>
<accession>A0ABV8FTE6</accession>
<organism evidence="8 9">
    <name type="scientific">Nocardiopsis sediminis</name>
    <dbReference type="NCBI Taxonomy" id="1778267"/>
    <lineage>
        <taxon>Bacteria</taxon>
        <taxon>Bacillati</taxon>
        <taxon>Actinomycetota</taxon>
        <taxon>Actinomycetes</taxon>
        <taxon>Streptosporangiales</taxon>
        <taxon>Nocardiopsidaceae</taxon>
        <taxon>Nocardiopsis</taxon>
    </lineage>
</organism>
<evidence type="ECO:0000313" key="8">
    <source>
        <dbReference type="EMBL" id="MFC3997861.1"/>
    </source>
</evidence>
<keyword evidence="2 4" id="KW-0238">DNA-binding</keyword>
<dbReference type="RefSeq" id="WP_378535201.1">
    <property type="nucleotide sequence ID" value="NZ_JBHSBH010000012.1"/>
</dbReference>
<evidence type="ECO:0000313" key="9">
    <source>
        <dbReference type="Proteomes" id="UP001595847"/>
    </source>
</evidence>
<sequence length="401" mass="45345">MPKTALATPEDPDGRKGKRSRANGEGSVYQRQDGRWVASAYVLASDGSMKRVQRYGRTRKEAYDKLTELQRNSNRNVAVPDRPWKLGEYLDYWLEQVAKPSVRSTTYAKYEQTVRLYLKPNLGTQRLDRLRVAKLQTFLNGRLKAGDSVPKVHAMRTTLSSALTRAMREELISVNPARLVTLPAEDPERMRPWNADEAKRFLEYARSNPMYPALVLMLLYGLRRGEVLGLSWEDVDLETDVMSIRRQVQRVDGALALVDVKTRAGRRSLPLLSWARDALIEQAEWQSDKKRRAGEGWAETGLVFTTRTGKAIQPRSLSRTFERLVKASGMRPIRLHDLRHSVASLLKRAGVAPRDAMEILGHSRISVTMEIYTHSDEETQRQGLGRLGGAIFGETGNDGGE</sequence>
<evidence type="ECO:0000259" key="7">
    <source>
        <dbReference type="PROSITE" id="PS51900"/>
    </source>
</evidence>
<evidence type="ECO:0000256" key="3">
    <source>
        <dbReference type="ARBA" id="ARBA00023172"/>
    </source>
</evidence>
<dbReference type="Pfam" id="PF00589">
    <property type="entry name" value="Phage_integrase"/>
    <property type="match status" value="1"/>
</dbReference>
<evidence type="ECO:0000256" key="1">
    <source>
        <dbReference type="ARBA" id="ARBA00022908"/>
    </source>
</evidence>
<dbReference type="PANTHER" id="PTHR30349">
    <property type="entry name" value="PHAGE INTEGRASE-RELATED"/>
    <property type="match status" value="1"/>
</dbReference>
<dbReference type="PANTHER" id="PTHR30349:SF91">
    <property type="entry name" value="INTA PROTEIN"/>
    <property type="match status" value="1"/>
</dbReference>
<evidence type="ECO:0000256" key="4">
    <source>
        <dbReference type="PROSITE-ProRule" id="PRU01248"/>
    </source>
</evidence>
<feature type="domain" description="Tyr recombinase" evidence="6">
    <location>
        <begin position="188"/>
        <end position="385"/>
    </location>
</feature>
<keyword evidence="1" id="KW-0229">DNA integration</keyword>
<dbReference type="PROSITE" id="PS51900">
    <property type="entry name" value="CB"/>
    <property type="match status" value="1"/>
</dbReference>
<dbReference type="PROSITE" id="PS51898">
    <property type="entry name" value="TYR_RECOMBINASE"/>
    <property type="match status" value="1"/>
</dbReference>
<protein>
    <submittedName>
        <fullName evidence="8">Tyrosine-type recombinase/integrase</fullName>
    </submittedName>
</protein>
<name>A0ABV8FTE6_9ACTN</name>
<dbReference type="Gene3D" id="1.10.443.10">
    <property type="entry name" value="Intergrase catalytic core"/>
    <property type="match status" value="1"/>
</dbReference>
<evidence type="ECO:0000256" key="5">
    <source>
        <dbReference type="SAM" id="MobiDB-lite"/>
    </source>
</evidence>
<keyword evidence="9" id="KW-1185">Reference proteome</keyword>
<keyword evidence="3" id="KW-0233">DNA recombination</keyword>
<dbReference type="EMBL" id="JBHSBH010000012">
    <property type="protein sequence ID" value="MFC3997861.1"/>
    <property type="molecule type" value="Genomic_DNA"/>
</dbReference>
<feature type="region of interest" description="Disordered" evidence="5">
    <location>
        <begin position="1"/>
        <end position="30"/>
    </location>
</feature>
<dbReference type="Pfam" id="PF14659">
    <property type="entry name" value="Phage_int_SAM_3"/>
    <property type="match status" value="1"/>
</dbReference>
<dbReference type="Gene3D" id="1.10.150.130">
    <property type="match status" value="1"/>
</dbReference>
<reference evidence="9" key="1">
    <citation type="journal article" date="2019" name="Int. J. Syst. Evol. Microbiol.">
        <title>The Global Catalogue of Microorganisms (GCM) 10K type strain sequencing project: providing services to taxonomists for standard genome sequencing and annotation.</title>
        <authorList>
            <consortium name="The Broad Institute Genomics Platform"/>
            <consortium name="The Broad Institute Genome Sequencing Center for Infectious Disease"/>
            <person name="Wu L."/>
            <person name="Ma J."/>
        </authorList>
    </citation>
    <scope>NUCLEOTIDE SEQUENCE [LARGE SCALE GENOMIC DNA]</scope>
    <source>
        <strain evidence="9">TBRC 1826</strain>
    </source>
</reference>
<dbReference type="InterPro" id="IPR011010">
    <property type="entry name" value="DNA_brk_join_enz"/>
</dbReference>
<evidence type="ECO:0000256" key="2">
    <source>
        <dbReference type="ARBA" id="ARBA00023125"/>
    </source>
</evidence>
<feature type="domain" description="Core-binding (CB)" evidence="7">
    <location>
        <begin position="84"/>
        <end position="167"/>
    </location>
</feature>
<dbReference type="SUPFAM" id="SSF56349">
    <property type="entry name" value="DNA breaking-rejoining enzymes"/>
    <property type="match status" value="1"/>
</dbReference>
<dbReference type="CDD" id="cd01189">
    <property type="entry name" value="INT_ICEBs1_C_like"/>
    <property type="match status" value="1"/>
</dbReference>
<dbReference type="InterPro" id="IPR010998">
    <property type="entry name" value="Integrase_recombinase_N"/>
</dbReference>
<evidence type="ECO:0000259" key="6">
    <source>
        <dbReference type="PROSITE" id="PS51898"/>
    </source>
</evidence>
<gene>
    <name evidence="8" type="ORF">ACFOVU_18140</name>
</gene>
<dbReference type="InterPro" id="IPR050090">
    <property type="entry name" value="Tyrosine_recombinase_XerCD"/>
</dbReference>
<dbReference type="InterPro" id="IPR013762">
    <property type="entry name" value="Integrase-like_cat_sf"/>
</dbReference>